<evidence type="ECO:0000256" key="1">
    <source>
        <dbReference type="ARBA" id="ARBA00022801"/>
    </source>
</evidence>
<sequence>MSGWMKRIGAGLTLAAAVVATPALPQALPDAPQLAVPGSYTVGVQRIDVTNPDQPDLLTLAANGIARHDRVLPLTIWYPATRPARGVAAHYVPYQPGPQAIGGRTGTASLAAAPIRGHFPLVVFSHGFHNWATGFADLAEHLASRGYVVASIDHADAPRDTKLSQLAAFGMTVISRSADQRFVIAELTRRAGSGPLAGTYDATRIALMGYSMGGFGALATAGAGFDPASTLYKIAPGGLLAPYAAGAPLVTQGAPAGVKAIVAFAPWGGGTPLRAWTGAALGQIKTPTLLVVGDHDDVSGYTDGVAWLYGQMTGADRRMLVYQNAHHNIAGDGTTGLPAVDFAKVEQLEEPVWRRDRILAINRHFVTAFLDATLKGDAAHAAFLAVPTLKADDGVWPLAQGASVGARFAAPDDAGSKGYWPGFQRRWALGLELHHDLPTVAK</sequence>
<evidence type="ECO:0000256" key="2">
    <source>
        <dbReference type="ARBA" id="ARBA00022963"/>
    </source>
</evidence>
<dbReference type="PANTHER" id="PTHR10272:SF0">
    <property type="entry name" value="PLATELET-ACTIVATING FACTOR ACETYLHYDROLASE"/>
    <property type="match status" value="1"/>
</dbReference>
<evidence type="ECO:0000256" key="3">
    <source>
        <dbReference type="ARBA" id="ARBA00023098"/>
    </source>
</evidence>
<organism evidence="5 6">
    <name type="scientific">Sphingomonas glacialis</name>
    <dbReference type="NCBI Taxonomy" id="658225"/>
    <lineage>
        <taxon>Bacteria</taxon>
        <taxon>Pseudomonadati</taxon>
        <taxon>Pseudomonadota</taxon>
        <taxon>Alphaproteobacteria</taxon>
        <taxon>Sphingomonadales</taxon>
        <taxon>Sphingomonadaceae</taxon>
        <taxon>Sphingomonas</taxon>
    </lineage>
</organism>
<keyword evidence="3" id="KW-0443">Lipid metabolism</keyword>
<dbReference type="PANTHER" id="PTHR10272">
    <property type="entry name" value="PLATELET-ACTIVATING FACTOR ACETYLHYDROLASE"/>
    <property type="match status" value="1"/>
</dbReference>
<keyword evidence="4" id="KW-0732">Signal</keyword>
<dbReference type="InterPro" id="IPR029058">
    <property type="entry name" value="AB_hydrolase_fold"/>
</dbReference>
<comment type="caution">
    <text evidence="5">The sequence shown here is derived from an EMBL/GenBank/DDBJ whole genome shotgun (WGS) entry which is preliminary data.</text>
</comment>
<dbReference type="EMBL" id="BNAQ01000002">
    <property type="protein sequence ID" value="GHH15054.1"/>
    <property type="molecule type" value="Genomic_DNA"/>
</dbReference>
<evidence type="ECO:0000313" key="6">
    <source>
        <dbReference type="Proteomes" id="UP000652430"/>
    </source>
</evidence>
<gene>
    <name evidence="5" type="ORF">GCM10008023_17420</name>
</gene>
<feature type="signal peptide" evidence="4">
    <location>
        <begin position="1"/>
        <end position="27"/>
    </location>
</feature>
<dbReference type="RefSeq" id="WP_229839314.1">
    <property type="nucleotide sequence ID" value="NZ_BNAQ01000002.1"/>
</dbReference>
<accession>A0ABQ3LLQ5</accession>
<proteinExistence type="predicted"/>
<dbReference type="Proteomes" id="UP000652430">
    <property type="component" value="Unassembled WGS sequence"/>
</dbReference>
<dbReference type="Gene3D" id="3.40.50.1820">
    <property type="entry name" value="alpha/beta hydrolase"/>
    <property type="match status" value="1"/>
</dbReference>
<evidence type="ECO:0008006" key="7">
    <source>
        <dbReference type="Google" id="ProtNLM"/>
    </source>
</evidence>
<dbReference type="Pfam" id="PF03403">
    <property type="entry name" value="PAF-AH_p_II"/>
    <property type="match status" value="1"/>
</dbReference>
<name>A0ABQ3LLQ5_9SPHN</name>
<keyword evidence="6" id="KW-1185">Reference proteome</keyword>
<keyword evidence="1" id="KW-0378">Hydrolase</keyword>
<reference evidence="6" key="1">
    <citation type="journal article" date="2019" name="Int. J. Syst. Evol. Microbiol.">
        <title>The Global Catalogue of Microorganisms (GCM) 10K type strain sequencing project: providing services to taxonomists for standard genome sequencing and annotation.</title>
        <authorList>
            <consortium name="The Broad Institute Genomics Platform"/>
            <consortium name="The Broad Institute Genome Sequencing Center for Infectious Disease"/>
            <person name="Wu L."/>
            <person name="Ma J."/>
        </authorList>
    </citation>
    <scope>NUCLEOTIDE SEQUENCE [LARGE SCALE GENOMIC DNA]</scope>
    <source>
        <strain evidence="6">CGMCC 1.8957</strain>
    </source>
</reference>
<dbReference type="SUPFAM" id="SSF53474">
    <property type="entry name" value="alpha/beta-Hydrolases"/>
    <property type="match status" value="1"/>
</dbReference>
<evidence type="ECO:0000313" key="5">
    <source>
        <dbReference type="EMBL" id="GHH15054.1"/>
    </source>
</evidence>
<evidence type="ECO:0000256" key="4">
    <source>
        <dbReference type="SAM" id="SignalP"/>
    </source>
</evidence>
<keyword evidence="2" id="KW-0442">Lipid degradation</keyword>
<protein>
    <recommendedName>
        <fullName evidence="7">Dienelactone hydrolase</fullName>
    </recommendedName>
</protein>
<feature type="chain" id="PRO_5045079394" description="Dienelactone hydrolase" evidence="4">
    <location>
        <begin position="28"/>
        <end position="442"/>
    </location>
</feature>